<evidence type="ECO:0000313" key="4">
    <source>
        <dbReference type="EMBL" id="RMZ74037.1"/>
    </source>
</evidence>
<feature type="compositionally biased region" description="Low complexity" evidence="1">
    <location>
        <begin position="339"/>
        <end position="354"/>
    </location>
</feature>
<protein>
    <submittedName>
        <fullName evidence="4">Gpi transamidase component</fullName>
    </submittedName>
</protein>
<evidence type="ECO:0000313" key="5">
    <source>
        <dbReference type="Proteomes" id="UP000265663"/>
    </source>
</evidence>
<keyword evidence="2" id="KW-0472">Membrane</keyword>
<keyword evidence="5" id="KW-1185">Reference proteome</keyword>
<gene>
    <name evidence="4" type="ORF">GMOD_00004863</name>
</gene>
<keyword evidence="3" id="KW-0732">Signal</keyword>
<sequence length="451" mass="48267">MPPITVLPRLSRLSILCFLISFITATSASSLLFPRAETCGGNTGLQQCGSNFPSTFCCPKDSTCMDLNSGSVKSVICCPAGSDCTYIQPTTCDTTQLNATLHPDNQMHLSETEGIELPKCGDKCCSLGYTCQGSMCAKDTSPEPSSSPSSTSPATPSPTSPASASQTSNCPATPVPTGDSFSGRSFAAGFVPGIIIGALLTLLLLWLLKRRRETHFNKPRYSGDFGHVARQISDPIYDPQHAARTDFMRRGSHSVASPNSTDRIIQGMKENSVYNNNNANNVVHGFTPRIKSMWDRTPKLNFGFSGGLPPNPAAPIIRAGNPHTNPYQTPPQKPKRIHSYSASSSRSNSTRSRSGAPKYKPQQPHPHSGSSETIDILMPHQSGVPPQTMGGGATGVGGNRFLAPPQAPGMRKGQNRDTADSAHTTFTKLMERAGFDEPGRQEVRNWGSGRV</sequence>
<keyword evidence="2" id="KW-0812">Transmembrane</keyword>
<feature type="region of interest" description="Disordered" evidence="1">
    <location>
        <begin position="142"/>
        <end position="176"/>
    </location>
</feature>
<feature type="region of interest" description="Disordered" evidence="1">
    <location>
        <begin position="313"/>
        <end position="381"/>
    </location>
</feature>
<dbReference type="Proteomes" id="UP000265663">
    <property type="component" value="Unassembled WGS sequence"/>
</dbReference>
<feature type="transmembrane region" description="Helical" evidence="2">
    <location>
        <begin position="186"/>
        <end position="208"/>
    </location>
</feature>
<name>A0A3M7MHW3_9PLEO</name>
<feature type="chain" id="PRO_5018031538" evidence="3">
    <location>
        <begin position="29"/>
        <end position="451"/>
    </location>
</feature>
<feature type="region of interest" description="Disordered" evidence="1">
    <location>
        <begin position="431"/>
        <end position="451"/>
    </location>
</feature>
<reference evidence="4 5" key="1">
    <citation type="journal article" date="2014" name="PLoS ONE">
        <title>De novo Genome Assembly of the Fungal Plant Pathogen Pyrenophora semeniperda.</title>
        <authorList>
            <person name="Soliai M.M."/>
            <person name="Meyer S.E."/>
            <person name="Udall J.A."/>
            <person name="Elzinga D.E."/>
            <person name="Hermansen R.A."/>
            <person name="Bodily P.M."/>
            <person name="Hart A.A."/>
            <person name="Coleman C.E."/>
        </authorList>
    </citation>
    <scope>NUCLEOTIDE SEQUENCE [LARGE SCALE GENOMIC DNA]</scope>
    <source>
        <strain evidence="4 5">CCB06</strain>
        <tissue evidence="4">Mycelium</tissue>
    </source>
</reference>
<accession>A0A3M7MHW3</accession>
<evidence type="ECO:0000256" key="1">
    <source>
        <dbReference type="SAM" id="MobiDB-lite"/>
    </source>
</evidence>
<dbReference type="OrthoDB" id="5338512at2759"/>
<evidence type="ECO:0000256" key="2">
    <source>
        <dbReference type="SAM" id="Phobius"/>
    </source>
</evidence>
<feature type="compositionally biased region" description="Low complexity" evidence="1">
    <location>
        <begin position="142"/>
        <end position="154"/>
    </location>
</feature>
<feature type="signal peptide" evidence="3">
    <location>
        <begin position="1"/>
        <end position="28"/>
    </location>
</feature>
<evidence type="ECO:0000256" key="3">
    <source>
        <dbReference type="SAM" id="SignalP"/>
    </source>
</evidence>
<dbReference type="EMBL" id="KE747843">
    <property type="protein sequence ID" value="RMZ74037.1"/>
    <property type="molecule type" value="Genomic_DNA"/>
</dbReference>
<dbReference type="AlphaFoldDB" id="A0A3M7MHW3"/>
<organism evidence="4 5">
    <name type="scientific">Pyrenophora seminiperda CCB06</name>
    <dbReference type="NCBI Taxonomy" id="1302712"/>
    <lineage>
        <taxon>Eukaryota</taxon>
        <taxon>Fungi</taxon>
        <taxon>Dikarya</taxon>
        <taxon>Ascomycota</taxon>
        <taxon>Pezizomycotina</taxon>
        <taxon>Dothideomycetes</taxon>
        <taxon>Pleosporomycetidae</taxon>
        <taxon>Pleosporales</taxon>
        <taxon>Pleosporineae</taxon>
        <taxon>Pleosporaceae</taxon>
        <taxon>Pyrenophora</taxon>
    </lineage>
</organism>
<feature type="compositionally biased region" description="Basic and acidic residues" evidence="1">
    <location>
        <begin position="431"/>
        <end position="443"/>
    </location>
</feature>
<keyword evidence="2" id="KW-1133">Transmembrane helix</keyword>
<proteinExistence type="predicted"/>